<dbReference type="InterPro" id="IPR000595">
    <property type="entry name" value="cNMP-bd_dom"/>
</dbReference>
<feature type="region of interest" description="Disordered" evidence="2">
    <location>
        <begin position="1673"/>
        <end position="1750"/>
    </location>
</feature>
<gene>
    <name evidence="4" type="ORF">FNF29_01962</name>
</gene>
<dbReference type="Proteomes" id="UP000323011">
    <property type="component" value="Unassembled WGS sequence"/>
</dbReference>
<evidence type="ECO:0000313" key="5">
    <source>
        <dbReference type="Proteomes" id="UP000323011"/>
    </source>
</evidence>
<proteinExistence type="predicted"/>
<feature type="compositionally biased region" description="Low complexity" evidence="2">
    <location>
        <begin position="1724"/>
        <end position="1733"/>
    </location>
</feature>
<feature type="region of interest" description="Disordered" evidence="2">
    <location>
        <begin position="557"/>
        <end position="578"/>
    </location>
</feature>
<evidence type="ECO:0000259" key="3">
    <source>
        <dbReference type="PROSITE" id="PS50042"/>
    </source>
</evidence>
<dbReference type="Gene3D" id="2.60.120.10">
    <property type="entry name" value="Jelly Rolls"/>
    <property type="match status" value="1"/>
</dbReference>
<evidence type="ECO:0000313" key="4">
    <source>
        <dbReference type="EMBL" id="KAA0155212.1"/>
    </source>
</evidence>
<evidence type="ECO:0000256" key="1">
    <source>
        <dbReference type="SAM" id="Coils"/>
    </source>
</evidence>
<feature type="compositionally biased region" description="Low complexity" evidence="2">
    <location>
        <begin position="1210"/>
        <end position="1223"/>
    </location>
</feature>
<feature type="region of interest" description="Disordered" evidence="2">
    <location>
        <begin position="594"/>
        <end position="651"/>
    </location>
</feature>
<feature type="region of interest" description="Disordered" evidence="2">
    <location>
        <begin position="1441"/>
        <end position="1528"/>
    </location>
</feature>
<feature type="compositionally biased region" description="Low complexity" evidence="2">
    <location>
        <begin position="1614"/>
        <end position="1623"/>
    </location>
</feature>
<dbReference type="SUPFAM" id="SSF51206">
    <property type="entry name" value="cAMP-binding domain-like"/>
    <property type="match status" value="1"/>
</dbReference>
<feature type="compositionally biased region" description="Basic residues" evidence="2">
    <location>
        <begin position="483"/>
        <end position="493"/>
    </location>
</feature>
<comment type="caution">
    <text evidence="4">The sequence shown here is derived from an EMBL/GenBank/DDBJ whole genome shotgun (WGS) entry which is preliminary data.</text>
</comment>
<reference evidence="4 5" key="1">
    <citation type="submission" date="2019-07" db="EMBL/GenBank/DDBJ databases">
        <title>Genomes of Cafeteria roenbergensis.</title>
        <authorList>
            <person name="Fischer M.G."/>
            <person name="Hackl T."/>
            <person name="Roman M."/>
        </authorList>
    </citation>
    <scope>NUCLEOTIDE SEQUENCE [LARGE SCALE GENOMIC DNA]</scope>
    <source>
        <strain evidence="4 5">BVI</strain>
    </source>
</reference>
<feature type="compositionally biased region" description="Low complexity" evidence="2">
    <location>
        <begin position="1673"/>
        <end position="1686"/>
    </location>
</feature>
<feature type="compositionally biased region" description="Acidic residues" evidence="2">
    <location>
        <begin position="1735"/>
        <end position="1750"/>
    </location>
</feature>
<feature type="compositionally biased region" description="Low complexity" evidence="2">
    <location>
        <begin position="459"/>
        <end position="468"/>
    </location>
</feature>
<keyword evidence="5" id="KW-1185">Reference proteome</keyword>
<feature type="region of interest" description="Disordered" evidence="2">
    <location>
        <begin position="1210"/>
        <end position="1235"/>
    </location>
</feature>
<dbReference type="CDD" id="cd00038">
    <property type="entry name" value="CAP_ED"/>
    <property type="match status" value="1"/>
</dbReference>
<feature type="compositionally biased region" description="Gly residues" evidence="2">
    <location>
        <begin position="561"/>
        <end position="574"/>
    </location>
</feature>
<feature type="compositionally biased region" description="Polar residues" evidence="2">
    <location>
        <begin position="637"/>
        <end position="646"/>
    </location>
</feature>
<dbReference type="InterPro" id="IPR018490">
    <property type="entry name" value="cNMP-bd_dom_sf"/>
</dbReference>
<accession>A0A5A8CPY8</accession>
<feature type="compositionally biased region" description="Low complexity" evidence="2">
    <location>
        <begin position="112"/>
        <end position="128"/>
    </location>
</feature>
<feature type="compositionally biased region" description="Polar residues" evidence="2">
    <location>
        <begin position="594"/>
        <end position="605"/>
    </location>
</feature>
<dbReference type="InterPro" id="IPR014710">
    <property type="entry name" value="RmlC-like_jellyroll"/>
</dbReference>
<feature type="region of interest" description="Disordered" evidence="2">
    <location>
        <begin position="1159"/>
        <end position="1184"/>
    </location>
</feature>
<feature type="compositionally biased region" description="Low complexity" evidence="2">
    <location>
        <begin position="57"/>
        <end position="73"/>
    </location>
</feature>
<evidence type="ECO:0000256" key="2">
    <source>
        <dbReference type="SAM" id="MobiDB-lite"/>
    </source>
</evidence>
<feature type="region of interest" description="Disordered" evidence="2">
    <location>
        <begin position="668"/>
        <end position="731"/>
    </location>
</feature>
<name>A0A5A8CPY8_CAFRO</name>
<feature type="region of interest" description="Disordered" evidence="2">
    <location>
        <begin position="743"/>
        <end position="786"/>
    </location>
</feature>
<feature type="compositionally biased region" description="Low complexity" evidence="2">
    <location>
        <begin position="743"/>
        <end position="757"/>
    </location>
</feature>
<feature type="compositionally biased region" description="Gly residues" evidence="2">
    <location>
        <begin position="1707"/>
        <end position="1716"/>
    </location>
</feature>
<dbReference type="EMBL" id="VLTN01000008">
    <property type="protein sequence ID" value="KAA0155212.1"/>
    <property type="molecule type" value="Genomic_DNA"/>
</dbReference>
<feature type="coiled-coil region" evidence="1">
    <location>
        <begin position="152"/>
        <end position="247"/>
    </location>
</feature>
<dbReference type="PROSITE" id="PS50042">
    <property type="entry name" value="CNMP_BINDING_3"/>
    <property type="match status" value="1"/>
</dbReference>
<feature type="region of interest" description="Disordered" evidence="2">
    <location>
        <begin position="444"/>
        <end position="509"/>
    </location>
</feature>
<feature type="region of interest" description="Disordered" evidence="2">
    <location>
        <begin position="56"/>
        <end position="80"/>
    </location>
</feature>
<protein>
    <recommendedName>
        <fullName evidence="3">Cyclic nucleotide-binding domain-containing protein</fullName>
    </recommendedName>
</protein>
<feature type="region of interest" description="Disordered" evidence="2">
    <location>
        <begin position="1541"/>
        <end position="1623"/>
    </location>
</feature>
<feature type="region of interest" description="Disordered" evidence="2">
    <location>
        <begin position="112"/>
        <end position="131"/>
    </location>
</feature>
<feature type="compositionally biased region" description="Low complexity" evidence="2">
    <location>
        <begin position="607"/>
        <end position="632"/>
    </location>
</feature>
<organism evidence="4 5">
    <name type="scientific">Cafeteria roenbergensis</name>
    <name type="common">Marine flagellate</name>
    <dbReference type="NCBI Taxonomy" id="33653"/>
    <lineage>
        <taxon>Eukaryota</taxon>
        <taxon>Sar</taxon>
        <taxon>Stramenopiles</taxon>
        <taxon>Bigyra</taxon>
        <taxon>Opalozoa</taxon>
        <taxon>Bicosoecida</taxon>
        <taxon>Cafeteriaceae</taxon>
        <taxon>Cafeteria</taxon>
    </lineage>
</organism>
<feature type="domain" description="Cyclic nucleotide-binding" evidence="3">
    <location>
        <begin position="808"/>
        <end position="848"/>
    </location>
</feature>
<feature type="region of interest" description="Disordered" evidence="2">
    <location>
        <begin position="261"/>
        <end position="300"/>
    </location>
</feature>
<sequence>MSLSRVEHLVALLQDQIELRTGAEAESTGLRRTATAVGALLTASSSMVASSADEDGAAAPTSAAGSVASDSASLGQPPTVQAATEAVRRIIEAASPAPVARGRGGTLDSIRSAFSGSSSQPAAPAAPALDGPMPSQLEVQLCRSAVRMARCLATMEEELLQAKLRLADSALERARSQEAQRAAAEATAARLEAALQREKDAAAQAASQAAQALAAERDATQAALSRAEEAERSLAALRAANADMQADFARLRMAHIRGGVAATDSSQDGEVGTPLSAAGAEARSPDGAQSPLRIAGGWSSAGSRASGGDAAVFASPAQRPGASAVAVTGSSRASGDSGAAAARLAGSRADAAAAATAVYALEGSQRPSGATHATDAESATSSATLAIAAANAGRVRAAAGLAGGARTATSDRALGTPTSTSSLSSVLAATDASGDVVAAAAALRSGTDGAPNTATSLRGLGPTGPKTGPRGGLGGFRPSPGGKTKRRTARRGQRPAALRSLSPSDPERAESLLLQSTPEAEGGPDGAGAGAGAGASTAAFAASANAAAAERARRALDPGARGAGGPGAAGGGGSVSTTPLAARALAPGRQSFRMWSTSKSGQGSRLSAASASAGPTSKEAALKGGAAAELAAPSERAQGSDSSIGPSDTEGVQFVPEVDLADSDRAIRSAAPSTPQHTRKPSSRLAKITAVSDEGGSQGASPVRALGAAIRRQPAQTSAPSTALKPHRRRPTLEDLTCTARASAVSPGAAPGAPGSSTEQPASRSAGGKSRQGSTPSTATDAAAAAADAEGEDDVWAIVERGVLAVPLFNRFDQHERALLVSSLQHAKFGDGDVVFRQGERAPDAFFIVVSGTIALLPPLFREERGKADSSRPRALAPATPSRRLGQAEWFVGSGIGACTAVARGDAACMMLPDGVLGQLLHWFEGTRRMKATAARSVQKASVPGSPQATPATSLAAKAAAGRIRRRLHRKRAEREHGFLSPRPEDAGDRSATDNIVMLREALAGVSTLPAYAAVVRGLLGTGRSLVVTLAPGRFDSEAAVVSAAIASFASAALAVGYLEEAMKPRPPDASSSGVAGAMDTLSAARTSASKAVRASYRAEAKARVSRWPVTLPDLRQAMQDLGRESGVIVNGYRLPLRSKAAVAGLVAMLAAAVSGAAEPPAGAADGETASANDGSECSTAAPSAENASSAAEAARASCAAASGPSDGNSAAAAAGGASASSAHPSLAQRREASAVAAVREQRSALAEPLRGVAAATRGMGLGSARAKLPLAMSDGAARVVADALVACTRTHSGGDAYEIVFSALTRPGLVRVAAEPAGASECEVLTAGDNAVRVISANAFRLVGVAPCQPAATGVAGDLAGTAQGLGLAPATDGGRGAASLGSAGGSRTIGIIRTTMEERIEYVPEAEVRRGRDLPSSMRAVLQGAQQAIRGTRRPVLASYDPSVDGSTAEGDSIHCRPGVAGTPSGRIGERPATLGPSPRRGDLAAFRSAGGIRPQPPSDADGPPRQHPARSRGASATETGLRIDGGDLLGATTVARAQDESDGSLDGILFGSDSDHEGGLEARTSSPSAGSVPVDVSRRSSAATDDPQPDLKGRIRGIGPTTDSQVEVRRSSSGQSRESLGSRFATFLRWGKHGKSRSRASDVGLPQPGKRAAEDLLEMEGEARRTGNYAGLLAGEGPAGARAQDMPGGWPSGVPELDNESGSEGDGAPGSGVSGLQRSRSGAAGESGAADEGGDDEDEDEDEDELGLELAAMIDAATGGAVEALIRGAARSPLRAVRVRRTLRLTFSPDGAR</sequence>
<keyword evidence="1" id="KW-0175">Coiled coil</keyword>
<feature type="compositionally biased region" description="Low complexity" evidence="2">
    <location>
        <begin position="1159"/>
        <end position="1170"/>
    </location>
</feature>